<feature type="transmembrane region" description="Helical" evidence="7">
    <location>
        <begin position="141"/>
        <end position="163"/>
    </location>
</feature>
<evidence type="ECO:0000256" key="6">
    <source>
        <dbReference type="SAM" id="MobiDB-lite"/>
    </source>
</evidence>
<feature type="compositionally biased region" description="Polar residues" evidence="6">
    <location>
        <begin position="296"/>
        <end position="315"/>
    </location>
</feature>
<reference evidence="9 10" key="1">
    <citation type="journal article" date="2016" name="Genome Announc.">
        <title>Genome Sequence of Madurella mycetomatis mm55, Isolated from a Human Mycetoma Case in Sudan.</title>
        <authorList>
            <person name="Smit S."/>
            <person name="Derks M.F."/>
            <person name="Bervoets S."/>
            <person name="Fahal A."/>
            <person name="van Leeuwen W."/>
            <person name="van Belkum A."/>
            <person name="van de Sande W.W."/>
        </authorList>
    </citation>
    <scope>NUCLEOTIDE SEQUENCE [LARGE SCALE GENOMIC DNA]</scope>
    <source>
        <strain evidence="10">mm55</strain>
    </source>
</reference>
<dbReference type="PANTHER" id="PTHR33048:SF47">
    <property type="entry name" value="INTEGRAL MEMBRANE PROTEIN-RELATED"/>
    <property type="match status" value="1"/>
</dbReference>
<proteinExistence type="inferred from homology"/>
<feature type="compositionally biased region" description="Basic and acidic residues" evidence="6">
    <location>
        <begin position="451"/>
        <end position="464"/>
    </location>
</feature>
<evidence type="ECO:0000256" key="4">
    <source>
        <dbReference type="ARBA" id="ARBA00023136"/>
    </source>
</evidence>
<dbReference type="InterPro" id="IPR052337">
    <property type="entry name" value="SAT4-like"/>
</dbReference>
<feature type="region of interest" description="Disordered" evidence="6">
    <location>
        <begin position="293"/>
        <end position="361"/>
    </location>
</feature>
<dbReference type="VEuPathDB" id="FungiDB:MMYC01_203938"/>
<dbReference type="OrthoDB" id="3648173at2759"/>
<evidence type="ECO:0000256" key="2">
    <source>
        <dbReference type="ARBA" id="ARBA00022692"/>
    </source>
</evidence>
<accession>A0A175WAI6</accession>
<evidence type="ECO:0000256" key="1">
    <source>
        <dbReference type="ARBA" id="ARBA00004141"/>
    </source>
</evidence>
<evidence type="ECO:0000313" key="10">
    <source>
        <dbReference type="Proteomes" id="UP000078237"/>
    </source>
</evidence>
<dbReference type="STRING" id="100816.A0A175WAI6"/>
<feature type="domain" description="Rhodopsin" evidence="8">
    <location>
        <begin position="44"/>
        <end position="284"/>
    </location>
</feature>
<dbReference type="PANTHER" id="PTHR33048">
    <property type="entry name" value="PTH11-LIKE INTEGRAL MEMBRANE PROTEIN (AFU_ORTHOLOGUE AFUA_5G11245)"/>
    <property type="match status" value="1"/>
</dbReference>
<sequence>MNGTTPGGPPPGPSASDLPHDDAGQIMVAAAFATWSVAAIFVALRLWTRTMIIRKLNLADLFIVLSLIAATGMCISIVIQVRNGMGKHIWDIEIFVVGPAMLKAWWFSVLTYNLALGLTKISICMLYLTIFTLEWARKASYCLLCIIVITNIWAIATVFTNCIPLEATWDYRVKATFCQGDTIWWASTAVTLTTDLMMFTLPIPMVFPLKLPRRQKVAVVSVFTVGFFICLISLIRLIILIRAKMDRNPDFTYAGTNLTCWTVIETHTAIAIACSMTLKPLVARLFPRLLVPGESHGQNNQDGQPRSSLTASNPPLTIGSKPLRSPLAPGHARAVSWMEAAASRTADAPPPRDVEEAGAGAGVGAVGGGGGGAAAAAGNSGNAATDGREEWAAETRRNCGTSSSAQTAVMVHHHAPDDKMSLPSSGGSTINVGEVEVLSLGRGGETTLDQMEERKGEFVGRSTD</sequence>
<feature type="region of interest" description="Disordered" evidence="6">
    <location>
        <begin position="441"/>
        <end position="464"/>
    </location>
</feature>
<dbReference type="Pfam" id="PF20684">
    <property type="entry name" value="Fung_rhodopsin"/>
    <property type="match status" value="1"/>
</dbReference>
<dbReference type="InterPro" id="IPR049326">
    <property type="entry name" value="Rhodopsin_dom_fungi"/>
</dbReference>
<organism evidence="9 10">
    <name type="scientific">Madurella mycetomatis</name>
    <dbReference type="NCBI Taxonomy" id="100816"/>
    <lineage>
        <taxon>Eukaryota</taxon>
        <taxon>Fungi</taxon>
        <taxon>Dikarya</taxon>
        <taxon>Ascomycota</taxon>
        <taxon>Pezizomycotina</taxon>
        <taxon>Sordariomycetes</taxon>
        <taxon>Sordariomycetidae</taxon>
        <taxon>Sordariales</taxon>
        <taxon>Sordariales incertae sedis</taxon>
        <taxon>Madurella</taxon>
    </lineage>
</organism>
<feature type="transmembrane region" description="Helical" evidence="7">
    <location>
        <begin position="105"/>
        <end position="129"/>
    </location>
</feature>
<dbReference type="Proteomes" id="UP000078237">
    <property type="component" value="Unassembled WGS sequence"/>
</dbReference>
<comment type="similarity">
    <text evidence="5">Belongs to the SAT4 family.</text>
</comment>
<protein>
    <recommendedName>
        <fullName evidence="8">Rhodopsin domain-containing protein</fullName>
    </recommendedName>
</protein>
<evidence type="ECO:0000259" key="8">
    <source>
        <dbReference type="Pfam" id="PF20684"/>
    </source>
</evidence>
<name>A0A175WAI6_9PEZI</name>
<keyword evidence="2 7" id="KW-0812">Transmembrane</keyword>
<evidence type="ECO:0000256" key="7">
    <source>
        <dbReference type="SAM" id="Phobius"/>
    </source>
</evidence>
<feature type="transmembrane region" description="Helical" evidence="7">
    <location>
        <begin position="183"/>
        <end position="207"/>
    </location>
</feature>
<feature type="transmembrane region" description="Helical" evidence="7">
    <location>
        <begin position="219"/>
        <end position="241"/>
    </location>
</feature>
<keyword evidence="3 7" id="KW-1133">Transmembrane helix</keyword>
<gene>
    <name evidence="9" type="ORF">MMYC01_203938</name>
</gene>
<dbReference type="EMBL" id="LCTW02000051">
    <property type="protein sequence ID" value="KXX80768.1"/>
    <property type="molecule type" value="Genomic_DNA"/>
</dbReference>
<evidence type="ECO:0000256" key="5">
    <source>
        <dbReference type="ARBA" id="ARBA00038359"/>
    </source>
</evidence>
<dbReference type="AlphaFoldDB" id="A0A175WAI6"/>
<evidence type="ECO:0000313" key="9">
    <source>
        <dbReference type="EMBL" id="KXX80768.1"/>
    </source>
</evidence>
<comment type="subcellular location">
    <subcellularLocation>
        <location evidence="1">Membrane</location>
        <topology evidence="1">Multi-pass membrane protein</topology>
    </subcellularLocation>
</comment>
<keyword evidence="10" id="KW-1185">Reference proteome</keyword>
<feature type="transmembrane region" description="Helical" evidence="7">
    <location>
        <begin position="26"/>
        <end position="47"/>
    </location>
</feature>
<comment type="caution">
    <text evidence="9">The sequence shown here is derived from an EMBL/GenBank/DDBJ whole genome shotgun (WGS) entry which is preliminary data.</text>
</comment>
<feature type="transmembrane region" description="Helical" evidence="7">
    <location>
        <begin position="59"/>
        <end position="81"/>
    </location>
</feature>
<dbReference type="GO" id="GO:0016020">
    <property type="term" value="C:membrane"/>
    <property type="evidence" value="ECO:0007669"/>
    <property type="project" value="UniProtKB-SubCell"/>
</dbReference>
<evidence type="ECO:0000256" key="3">
    <source>
        <dbReference type="ARBA" id="ARBA00022989"/>
    </source>
</evidence>
<keyword evidence="4 7" id="KW-0472">Membrane</keyword>